<gene>
    <name evidence="4" type="ORF">ACFPJ5_12485</name>
</gene>
<dbReference type="InterPro" id="IPR000644">
    <property type="entry name" value="CBS_dom"/>
</dbReference>
<dbReference type="InterPro" id="IPR051257">
    <property type="entry name" value="Diverse_CBS-Domain"/>
</dbReference>
<evidence type="ECO:0000313" key="4">
    <source>
        <dbReference type="EMBL" id="MFC5367751.1"/>
    </source>
</evidence>
<dbReference type="RefSeq" id="WP_227229997.1">
    <property type="nucleotide sequence ID" value="NZ_JAJCVJ010000002.1"/>
</dbReference>
<comment type="caution">
    <text evidence="4">The sequence shown here is derived from an EMBL/GenBank/DDBJ whole genome shotgun (WGS) entry which is preliminary data.</text>
</comment>
<feature type="domain" description="CBS" evidence="3">
    <location>
        <begin position="6"/>
        <end position="62"/>
    </location>
</feature>
<name>A0ABD5RCU3_9EURY</name>
<dbReference type="PANTHER" id="PTHR43080:SF2">
    <property type="entry name" value="CBS DOMAIN-CONTAINING PROTEIN"/>
    <property type="match status" value="1"/>
</dbReference>
<dbReference type="InterPro" id="IPR046342">
    <property type="entry name" value="CBS_dom_sf"/>
</dbReference>
<sequence>MPIIDITRTTVVTAGPDTPVGDVTRAMRERDLEYVVVLAENQPVGLLSPADIGRAYVAGTDLGSVTAGELLSGEPVTVQASADLSTFVGLLGDTGAQRAIVVDDDGFVGVVTLDDALAQYGRDLTRVLDLLD</sequence>
<dbReference type="AlphaFoldDB" id="A0ABD5RCU3"/>
<accession>A0ABD5RCU3</accession>
<proteinExistence type="predicted"/>
<reference evidence="4 5" key="1">
    <citation type="journal article" date="2019" name="Int. J. Syst. Evol. Microbiol.">
        <title>The Global Catalogue of Microorganisms (GCM) 10K type strain sequencing project: providing services to taxonomists for standard genome sequencing and annotation.</title>
        <authorList>
            <consortium name="The Broad Institute Genomics Platform"/>
            <consortium name="The Broad Institute Genome Sequencing Center for Infectious Disease"/>
            <person name="Wu L."/>
            <person name="Ma J."/>
        </authorList>
    </citation>
    <scope>NUCLEOTIDE SEQUENCE [LARGE SCALE GENOMIC DNA]</scope>
    <source>
        <strain evidence="4 5">CGMCC 1.12237</strain>
    </source>
</reference>
<evidence type="ECO:0000259" key="3">
    <source>
        <dbReference type="PROSITE" id="PS51371"/>
    </source>
</evidence>
<evidence type="ECO:0000313" key="5">
    <source>
        <dbReference type="Proteomes" id="UP001596201"/>
    </source>
</evidence>
<dbReference type="SMART" id="SM00116">
    <property type="entry name" value="CBS"/>
    <property type="match status" value="2"/>
</dbReference>
<evidence type="ECO:0000256" key="2">
    <source>
        <dbReference type="PROSITE-ProRule" id="PRU00703"/>
    </source>
</evidence>
<dbReference type="Proteomes" id="UP001596201">
    <property type="component" value="Unassembled WGS sequence"/>
</dbReference>
<dbReference type="Gene3D" id="3.10.580.10">
    <property type="entry name" value="CBS-domain"/>
    <property type="match status" value="1"/>
</dbReference>
<evidence type="ECO:0000256" key="1">
    <source>
        <dbReference type="ARBA" id="ARBA00023122"/>
    </source>
</evidence>
<dbReference type="PANTHER" id="PTHR43080">
    <property type="entry name" value="CBS DOMAIN-CONTAINING PROTEIN CBSX3, MITOCHONDRIAL"/>
    <property type="match status" value="1"/>
</dbReference>
<organism evidence="4 5">
    <name type="scientific">Salinirubrum litoreum</name>
    <dbReference type="NCBI Taxonomy" id="1126234"/>
    <lineage>
        <taxon>Archaea</taxon>
        <taxon>Methanobacteriati</taxon>
        <taxon>Methanobacteriota</taxon>
        <taxon>Stenosarchaea group</taxon>
        <taxon>Halobacteria</taxon>
        <taxon>Halobacteriales</taxon>
        <taxon>Haloferacaceae</taxon>
        <taxon>Salinirubrum</taxon>
    </lineage>
</organism>
<dbReference type="PROSITE" id="PS51371">
    <property type="entry name" value="CBS"/>
    <property type="match status" value="2"/>
</dbReference>
<protein>
    <submittedName>
        <fullName evidence="4">CBS domain-containing protein</fullName>
    </submittedName>
</protein>
<keyword evidence="5" id="KW-1185">Reference proteome</keyword>
<dbReference type="EMBL" id="JBHSKX010000002">
    <property type="protein sequence ID" value="MFC5367751.1"/>
    <property type="molecule type" value="Genomic_DNA"/>
</dbReference>
<dbReference type="SUPFAM" id="SSF54631">
    <property type="entry name" value="CBS-domain pair"/>
    <property type="match status" value="1"/>
</dbReference>
<keyword evidence="1 2" id="KW-0129">CBS domain</keyword>
<feature type="domain" description="CBS" evidence="3">
    <location>
        <begin position="70"/>
        <end position="126"/>
    </location>
</feature>
<dbReference type="Pfam" id="PF00571">
    <property type="entry name" value="CBS"/>
    <property type="match status" value="2"/>
</dbReference>